<evidence type="ECO:0000256" key="2">
    <source>
        <dbReference type="SAM" id="Phobius"/>
    </source>
</evidence>
<reference evidence="3 4" key="1">
    <citation type="submission" date="2019-02" db="EMBL/GenBank/DDBJ databases">
        <title>Deep-cultivation of Planctomycetes and their phenomic and genomic characterization uncovers novel biology.</title>
        <authorList>
            <person name="Wiegand S."/>
            <person name="Jogler M."/>
            <person name="Boedeker C."/>
            <person name="Pinto D."/>
            <person name="Vollmers J."/>
            <person name="Rivas-Marin E."/>
            <person name="Kohn T."/>
            <person name="Peeters S.H."/>
            <person name="Heuer A."/>
            <person name="Rast P."/>
            <person name="Oberbeckmann S."/>
            <person name="Bunk B."/>
            <person name="Jeske O."/>
            <person name="Meyerdierks A."/>
            <person name="Storesund J.E."/>
            <person name="Kallscheuer N."/>
            <person name="Luecker S."/>
            <person name="Lage O.M."/>
            <person name="Pohl T."/>
            <person name="Merkel B.J."/>
            <person name="Hornburger P."/>
            <person name="Mueller R.-W."/>
            <person name="Bruemmer F."/>
            <person name="Labrenz M."/>
            <person name="Spormann A.M."/>
            <person name="Op den Camp H."/>
            <person name="Overmann J."/>
            <person name="Amann R."/>
            <person name="Jetten M.S.M."/>
            <person name="Mascher T."/>
            <person name="Medema M.H."/>
            <person name="Devos D.P."/>
            <person name="Kaster A.-K."/>
            <person name="Ovreas L."/>
            <person name="Rohde M."/>
            <person name="Galperin M.Y."/>
            <person name="Jogler C."/>
        </authorList>
    </citation>
    <scope>NUCLEOTIDE SEQUENCE [LARGE SCALE GENOMIC DNA]</scope>
    <source>
        <strain evidence="3 4">Pla163</strain>
    </source>
</reference>
<keyword evidence="4" id="KW-1185">Reference proteome</keyword>
<gene>
    <name evidence="3" type="ORF">Pla163_30670</name>
</gene>
<dbReference type="RefSeq" id="WP_145190182.1">
    <property type="nucleotide sequence ID" value="NZ_CP036290.1"/>
</dbReference>
<name>A0A518D360_9BACT</name>
<feature type="compositionally biased region" description="Gly residues" evidence="1">
    <location>
        <begin position="326"/>
        <end position="337"/>
    </location>
</feature>
<dbReference type="AlphaFoldDB" id="A0A518D360"/>
<keyword evidence="2" id="KW-0812">Transmembrane</keyword>
<dbReference type="EMBL" id="CP036290">
    <property type="protein sequence ID" value="QDU85920.1"/>
    <property type="molecule type" value="Genomic_DNA"/>
</dbReference>
<evidence type="ECO:0000313" key="4">
    <source>
        <dbReference type="Proteomes" id="UP000319342"/>
    </source>
</evidence>
<proteinExistence type="predicted"/>
<evidence type="ECO:0000256" key="1">
    <source>
        <dbReference type="SAM" id="MobiDB-lite"/>
    </source>
</evidence>
<organism evidence="3 4">
    <name type="scientific">Rohdeia mirabilis</name>
    <dbReference type="NCBI Taxonomy" id="2528008"/>
    <lineage>
        <taxon>Bacteria</taxon>
        <taxon>Pseudomonadati</taxon>
        <taxon>Planctomycetota</taxon>
        <taxon>Planctomycetia</taxon>
        <taxon>Planctomycetia incertae sedis</taxon>
        <taxon>Rohdeia</taxon>
    </lineage>
</organism>
<evidence type="ECO:0000313" key="3">
    <source>
        <dbReference type="EMBL" id="QDU85920.1"/>
    </source>
</evidence>
<dbReference type="Proteomes" id="UP000319342">
    <property type="component" value="Chromosome"/>
</dbReference>
<keyword evidence="2" id="KW-1133">Transmembrane helix</keyword>
<feature type="transmembrane region" description="Helical" evidence="2">
    <location>
        <begin position="38"/>
        <end position="59"/>
    </location>
</feature>
<keyword evidence="2" id="KW-0472">Membrane</keyword>
<dbReference type="OrthoDB" id="10009972at2"/>
<feature type="region of interest" description="Disordered" evidence="1">
    <location>
        <begin position="305"/>
        <end position="375"/>
    </location>
</feature>
<sequence>MHCADPSRHPSLPASSRSRGLGLRPRALAGAAAARRGAALMMALLVLFVLVLIVGQISISTSTDFRTAQNEVELSSFDLAIESALLKAFEDLRDDAIQEEEESQAGGGAGGGLGGALGGAGLGALGDLASNMPGGAGAGEGSAGPSDSRKDLWAQPQRTAEFAPIELRVLIVDENSKLNVLQMLTRDEDEAEKAFRRVARVIDLFREGTTEDVETFEAENMAQAMRDYMLDRSGSDVPRPNLVTSFEAESNVYLPLSMREFLVLEEFDPKLFRDYRDENGDVVHSLTSFLTVHSSVWTRQEMLDERASAAGGDEEAEADQSDRANGSGGSGGAGGALGESLTMDSGGRVTATENEVSESDLRKDSGGGSSSGTSAGSIVSGAVNLNTAPGAVLKSLFEDRDVPPEFWDEVIEWRNEEEEEDPNAEEELEPMLDEFGEPVPDTKIFTSPNQLNQLEAWKGLEPIQRNDIKQHVDVRSQVFTIYVTAWRSTGAEQGSARSRVEQEKIEQSLTNLRRTVACTVWRKGSGEDTEIVPLVRWEVLDYMPYEVLDFPEEDR</sequence>
<accession>A0A518D360</accession>
<protein>
    <submittedName>
        <fullName evidence="3">General secretion pathway protein K</fullName>
    </submittedName>
</protein>